<name>A0A9J2Q982_ASCLU</name>
<keyword evidence="1" id="KW-1185">Reference proteome</keyword>
<evidence type="ECO:0000313" key="1">
    <source>
        <dbReference type="Proteomes" id="UP000036681"/>
    </source>
</evidence>
<proteinExistence type="predicted"/>
<sequence length="91" mass="9811">MCIVVSLWVNVPVGPPSGFSLRTAQGAQPLHMKYDPSAVSLHLCWPRKAGQLLSVVPEAAFKLPTSEIRRSSGQAITDLKASHFADGNRTI</sequence>
<dbReference type="WBParaSite" id="ALUE_0001847701-mRNA-1">
    <property type="protein sequence ID" value="ALUE_0001847701-mRNA-1"/>
    <property type="gene ID" value="ALUE_0001847701"/>
</dbReference>
<accession>A0A9J2Q982</accession>
<organism evidence="1 2">
    <name type="scientific">Ascaris lumbricoides</name>
    <name type="common">Giant roundworm</name>
    <dbReference type="NCBI Taxonomy" id="6252"/>
    <lineage>
        <taxon>Eukaryota</taxon>
        <taxon>Metazoa</taxon>
        <taxon>Ecdysozoa</taxon>
        <taxon>Nematoda</taxon>
        <taxon>Chromadorea</taxon>
        <taxon>Rhabditida</taxon>
        <taxon>Spirurina</taxon>
        <taxon>Ascaridomorpha</taxon>
        <taxon>Ascaridoidea</taxon>
        <taxon>Ascarididae</taxon>
        <taxon>Ascaris</taxon>
    </lineage>
</organism>
<evidence type="ECO:0000313" key="2">
    <source>
        <dbReference type="WBParaSite" id="ALUE_0001847701-mRNA-1"/>
    </source>
</evidence>
<protein>
    <submittedName>
        <fullName evidence="2">Uncharacterized protein</fullName>
    </submittedName>
</protein>
<dbReference type="AlphaFoldDB" id="A0A9J2Q982"/>
<dbReference type="Proteomes" id="UP000036681">
    <property type="component" value="Unplaced"/>
</dbReference>
<reference evidence="2" key="1">
    <citation type="submission" date="2023-03" db="UniProtKB">
        <authorList>
            <consortium name="WormBaseParasite"/>
        </authorList>
    </citation>
    <scope>IDENTIFICATION</scope>
</reference>